<protein>
    <submittedName>
        <fullName evidence="4">MCP four helix bundle domain-containing protein</fullName>
    </submittedName>
</protein>
<organism evidence="4 5">
    <name type="scientific">Pseudaquabacterium inlustre</name>
    <dbReference type="NCBI Taxonomy" id="2984192"/>
    <lineage>
        <taxon>Bacteria</taxon>
        <taxon>Pseudomonadati</taxon>
        <taxon>Pseudomonadota</taxon>
        <taxon>Betaproteobacteria</taxon>
        <taxon>Burkholderiales</taxon>
        <taxon>Sphaerotilaceae</taxon>
        <taxon>Pseudaquabacterium</taxon>
    </lineage>
</organism>
<evidence type="ECO:0000313" key="5">
    <source>
        <dbReference type="Proteomes" id="UP001365405"/>
    </source>
</evidence>
<proteinExistence type="predicted"/>
<keyword evidence="5" id="KW-1185">Reference proteome</keyword>
<keyword evidence="2" id="KW-1133">Transmembrane helix</keyword>
<evidence type="ECO:0000256" key="1">
    <source>
        <dbReference type="SAM" id="MobiDB-lite"/>
    </source>
</evidence>
<evidence type="ECO:0000313" key="4">
    <source>
        <dbReference type="EMBL" id="MEK8049141.1"/>
    </source>
</evidence>
<feature type="region of interest" description="Disordered" evidence="1">
    <location>
        <begin position="222"/>
        <end position="303"/>
    </location>
</feature>
<evidence type="ECO:0000259" key="3">
    <source>
        <dbReference type="Pfam" id="PF12729"/>
    </source>
</evidence>
<dbReference type="EMBL" id="JBBUTH010000001">
    <property type="protein sequence ID" value="MEK8049141.1"/>
    <property type="molecule type" value="Genomic_DNA"/>
</dbReference>
<name>A0ABU9CE19_9BURK</name>
<reference evidence="4 5" key="1">
    <citation type="submission" date="2024-04" db="EMBL/GenBank/DDBJ databases">
        <title>Novel species of the genus Ideonella isolated from streams.</title>
        <authorList>
            <person name="Lu H."/>
        </authorList>
    </citation>
    <scope>NUCLEOTIDE SEQUENCE [LARGE SCALE GENOMIC DNA]</scope>
    <source>
        <strain evidence="4 5">DXS22W</strain>
    </source>
</reference>
<feature type="compositionally biased region" description="Low complexity" evidence="1">
    <location>
        <begin position="259"/>
        <end position="269"/>
    </location>
</feature>
<dbReference type="Proteomes" id="UP001365405">
    <property type="component" value="Unassembled WGS sequence"/>
</dbReference>
<sequence>MNLLHPLRHGQRFAFALVLVLAVVGVLTGVSLSRAARLGQELERLEEVALPATRMVHDLALLADEARGLEALLLLLDDERERRDVEARLMQQRGRIAERLASQVARLRDASDRQLLADVNTALGAWWTVQDQVLGAARASASDAGQASRARHLLSGESQAAYRKLLDTLERWWRHHDDLAQWSVKKARREVGLFLLPMLGGLLFVSLAGVFLALAQRAQLGAPATPPAPARASRAGQAGEDSPGDAARTGPDTADRPAEPAQAAQALLDDIARQSAVPAGERAPAATPAAASPPAAPGSAQRV</sequence>
<accession>A0ABU9CE19</accession>
<evidence type="ECO:0000256" key="2">
    <source>
        <dbReference type="SAM" id="Phobius"/>
    </source>
</evidence>
<dbReference type="Pfam" id="PF12729">
    <property type="entry name" value="4HB_MCP_1"/>
    <property type="match status" value="1"/>
</dbReference>
<keyword evidence="2" id="KW-0472">Membrane</keyword>
<comment type="caution">
    <text evidence="4">The sequence shown here is derived from an EMBL/GenBank/DDBJ whole genome shotgun (WGS) entry which is preliminary data.</text>
</comment>
<dbReference type="RefSeq" id="WP_341408813.1">
    <property type="nucleotide sequence ID" value="NZ_JBBUTH010000001.1"/>
</dbReference>
<dbReference type="InterPro" id="IPR024478">
    <property type="entry name" value="HlyB_4HB_MCP"/>
</dbReference>
<feature type="domain" description="Chemotaxis methyl-accepting receptor HlyB-like 4HB MCP" evidence="3">
    <location>
        <begin position="10"/>
        <end position="186"/>
    </location>
</feature>
<feature type="transmembrane region" description="Helical" evidence="2">
    <location>
        <begin position="12"/>
        <end position="32"/>
    </location>
</feature>
<feature type="compositionally biased region" description="Low complexity" evidence="1">
    <location>
        <begin position="278"/>
        <end position="303"/>
    </location>
</feature>
<keyword evidence="2" id="KW-0812">Transmembrane</keyword>
<feature type="transmembrane region" description="Helical" evidence="2">
    <location>
        <begin position="191"/>
        <end position="215"/>
    </location>
</feature>
<gene>
    <name evidence="4" type="ORF">AACH10_02715</name>
</gene>